<evidence type="ECO:0000259" key="1">
    <source>
        <dbReference type="Pfam" id="PF01627"/>
    </source>
</evidence>
<name>A0A517M7S6_9BACT</name>
<dbReference type="EMBL" id="CP036261">
    <property type="protein sequence ID" value="QDS90915.1"/>
    <property type="molecule type" value="Genomic_DNA"/>
</dbReference>
<gene>
    <name evidence="2" type="ORF">EC9_51330</name>
</gene>
<dbReference type="SUPFAM" id="SSF47226">
    <property type="entry name" value="Histidine-containing phosphotransfer domain, HPT domain"/>
    <property type="match status" value="1"/>
</dbReference>
<dbReference type="KEGG" id="ruv:EC9_51330"/>
<dbReference type="Pfam" id="PF01627">
    <property type="entry name" value="Hpt"/>
    <property type="match status" value="1"/>
</dbReference>
<feature type="domain" description="HPt" evidence="1">
    <location>
        <begin position="33"/>
        <end position="109"/>
    </location>
</feature>
<sequence>MSELPKDDKPWIDRLGECTGNHHESMVAVAEGLVMELPDVSQRLRVAIAGGTPKEIERYGHTLKSCLKYVSSGDEVALAEEIERCGRESRVSDAVALYDQLQPTVQAWQDRVQQWLDRQ</sequence>
<dbReference type="InterPro" id="IPR036641">
    <property type="entry name" value="HPT_dom_sf"/>
</dbReference>
<reference evidence="2 3" key="1">
    <citation type="submission" date="2019-02" db="EMBL/GenBank/DDBJ databases">
        <title>Deep-cultivation of Planctomycetes and their phenomic and genomic characterization uncovers novel biology.</title>
        <authorList>
            <person name="Wiegand S."/>
            <person name="Jogler M."/>
            <person name="Boedeker C."/>
            <person name="Pinto D."/>
            <person name="Vollmers J."/>
            <person name="Rivas-Marin E."/>
            <person name="Kohn T."/>
            <person name="Peeters S.H."/>
            <person name="Heuer A."/>
            <person name="Rast P."/>
            <person name="Oberbeckmann S."/>
            <person name="Bunk B."/>
            <person name="Jeske O."/>
            <person name="Meyerdierks A."/>
            <person name="Storesund J.E."/>
            <person name="Kallscheuer N."/>
            <person name="Luecker S."/>
            <person name="Lage O.M."/>
            <person name="Pohl T."/>
            <person name="Merkel B.J."/>
            <person name="Hornburger P."/>
            <person name="Mueller R.-W."/>
            <person name="Bruemmer F."/>
            <person name="Labrenz M."/>
            <person name="Spormann A.M."/>
            <person name="Op den Camp H."/>
            <person name="Overmann J."/>
            <person name="Amann R."/>
            <person name="Jetten M.S.M."/>
            <person name="Mascher T."/>
            <person name="Medema M.H."/>
            <person name="Devos D.P."/>
            <person name="Kaster A.-K."/>
            <person name="Ovreas L."/>
            <person name="Rohde M."/>
            <person name="Galperin M.Y."/>
            <person name="Jogler C."/>
        </authorList>
    </citation>
    <scope>NUCLEOTIDE SEQUENCE [LARGE SCALE GENOMIC DNA]</scope>
    <source>
        <strain evidence="2 3">EC9</strain>
    </source>
</reference>
<proteinExistence type="predicted"/>
<dbReference type="AlphaFoldDB" id="A0A517M7S6"/>
<dbReference type="InterPro" id="IPR008207">
    <property type="entry name" value="Sig_transdc_His_kin_Hpt_dom"/>
</dbReference>
<evidence type="ECO:0000313" key="3">
    <source>
        <dbReference type="Proteomes" id="UP000319557"/>
    </source>
</evidence>
<organism evidence="2 3">
    <name type="scientific">Rosistilla ulvae</name>
    <dbReference type="NCBI Taxonomy" id="1930277"/>
    <lineage>
        <taxon>Bacteria</taxon>
        <taxon>Pseudomonadati</taxon>
        <taxon>Planctomycetota</taxon>
        <taxon>Planctomycetia</taxon>
        <taxon>Pirellulales</taxon>
        <taxon>Pirellulaceae</taxon>
        <taxon>Rosistilla</taxon>
    </lineage>
</organism>
<dbReference type="GO" id="GO:0000160">
    <property type="term" value="P:phosphorelay signal transduction system"/>
    <property type="evidence" value="ECO:0007669"/>
    <property type="project" value="InterPro"/>
</dbReference>
<dbReference type="OrthoDB" id="282747at2"/>
<dbReference type="Gene3D" id="1.20.120.160">
    <property type="entry name" value="HPT domain"/>
    <property type="match status" value="1"/>
</dbReference>
<dbReference type="GO" id="GO:0004672">
    <property type="term" value="F:protein kinase activity"/>
    <property type="evidence" value="ECO:0007669"/>
    <property type="project" value="UniProtKB-ARBA"/>
</dbReference>
<accession>A0A517M7S6</accession>
<evidence type="ECO:0000313" key="2">
    <source>
        <dbReference type="EMBL" id="QDS90915.1"/>
    </source>
</evidence>
<dbReference type="RefSeq" id="WP_145101836.1">
    <property type="nucleotide sequence ID" value="NZ_CP036261.1"/>
</dbReference>
<dbReference type="Proteomes" id="UP000319557">
    <property type="component" value="Chromosome"/>
</dbReference>
<protein>
    <submittedName>
        <fullName evidence="2">Hpt domain protein</fullName>
    </submittedName>
</protein>
<keyword evidence="3" id="KW-1185">Reference proteome</keyword>